<feature type="region of interest" description="Disordered" evidence="1">
    <location>
        <begin position="290"/>
        <end position="328"/>
    </location>
</feature>
<gene>
    <name evidence="2" type="ORF">P153DRAFT_354360</name>
</gene>
<dbReference type="EMBL" id="ML977500">
    <property type="protein sequence ID" value="KAF2132916.1"/>
    <property type="molecule type" value="Genomic_DNA"/>
</dbReference>
<keyword evidence="3" id="KW-1185">Reference proteome</keyword>
<name>A0A6A6AMX5_9PLEO</name>
<sequence length="415" mass="46920">MFKAQVLRRNFSLFNRVSSSRIAQSAARNGHETVTVQRFRIRKPFVSRSRLVGIVAVSWASYSIIQYLGLEVQVEVIEKEQKPPGPGNSIQNQDEDKPDAGWEQATGEEEDDDDDDEDYDDVLLFLPTGFSRPAPRMFWRGSDPEWQEFRKIATDGARINKIRGELATMVRTSAVMDALWVKTIGKVDSSKGKQWIDINFPPGPPPEFERPGIELTEDLEWRRATRPVEHLAHQRLNQLIYPTAVGTALYQDTKRKAEQSWKGLKAYMGWEVKPEHTALYEGMLQRLPNHPALPSSVTTPPNTASTSPPTSTPQTTTSPSDSPTKDVGIALPRAKDMTLDLGDFRKDFRKAFKPYAPEPPRGCFNVLGLIEVYGDRARITLQVKAIYDPKQARYVGVQVNMFNFVEHRQQPRGGP</sequence>
<evidence type="ECO:0000313" key="3">
    <source>
        <dbReference type="Proteomes" id="UP000799771"/>
    </source>
</evidence>
<protein>
    <submittedName>
        <fullName evidence="2">Uncharacterized protein</fullName>
    </submittedName>
</protein>
<feature type="compositionally biased region" description="Low complexity" evidence="1">
    <location>
        <begin position="294"/>
        <end position="322"/>
    </location>
</feature>
<feature type="compositionally biased region" description="Acidic residues" evidence="1">
    <location>
        <begin position="106"/>
        <end position="118"/>
    </location>
</feature>
<accession>A0A6A6AMX5</accession>
<evidence type="ECO:0000313" key="2">
    <source>
        <dbReference type="EMBL" id="KAF2132916.1"/>
    </source>
</evidence>
<reference evidence="2" key="1">
    <citation type="journal article" date="2020" name="Stud. Mycol.">
        <title>101 Dothideomycetes genomes: a test case for predicting lifestyles and emergence of pathogens.</title>
        <authorList>
            <person name="Haridas S."/>
            <person name="Albert R."/>
            <person name="Binder M."/>
            <person name="Bloem J."/>
            <person name="Labutti K."/>
            <person name="Salamov A."/>
            <person name="Andreopoulos B."/>
            <person name="Baker S."/>
            <person name="Barry K."/>
            <person name="Bills G."/>
            <person name="Bluhm B."/>
            <person name="Cannon C."/>
            <person name="Castanera R."/>
            <person name="Culley D."/>
            <person name="Daum C."/>
            <person name="Ezra D."/>
            <person name="Gonzalez J."/>
            <person name="Henrissat B."/>
            <person name="Kuo A."/>
            <person name="Liang C."/>
            <person name="Lipzen A."/>
            <person name="Lutzoni F."/>
            <person name="Magnuson J."/>
            <person name="Mondo S."/>
            <person name="Nolan M."/>
            <person name="Ohm R."/>
            <person name="Pangilinan J."/>
            <person name="Park H.-J."/>
            <person name="Ramirez L."/>
            <person name="Alfaro M."/>
            <person name="Sun H."/>
            <person name="Tritt A."/>
            <person name="Yoshinaga Y."/>
            <person name="Zwiers L.-H."/>
            <person name="Turgeon B."/>
            <person name="Goodwin S."/>
            <person name="Spatafora J."/>
            <person name="Crous P."/>
            <person name="Grigoriev I."/>
        </authorList>
    </citation>
    <scope>NUCLEOTIDE SEQUENCE</scope>
    <source>
        <strain evidence="2">CBS 119687</strain>
    </source>
</reference>
<proteinExistence type="predicted"/>
<dbReference type="OrthoDB" id="5316527at2759"/>
<organism evidence="2 3">
    <name type="scientific">Dothidotthia symphoricarpi CBS 119687</name>
    <dbReference type="NCBI Taxonomy" id="1392245"/>
    <lineage>
        <taxon>Eukaryota</taxon>
        <taxon>Fungi</taxon>
        <taxon>Dikarya</taxon>
        <taxon>Ascomycota</taxon>
        <taxon>Pezizomycotina</taxon>
        <taxon>Dothideomycetes</taxon>
        <taxon>Pleosporomycetidae</taxon>
        <taxon>Pleosporales</taxon>
        <taxon>Dothidotthiaceae</taxon>
        <taxon>Dothidotthia</taxon>
    </lineage>
</organism>
<dbReference type="Proteomes" id="UP000799771">
    <property type="component" value="Unassembled WGS sequence"/>
</dbReference>
<dbReference type="RefSeq" id="XP_033527303.1">
    <property type="nucleotide sequence ID" value="XM_033666499.1"/>
</dbReference>
<dbReference type="AlphaFoldDB" id="A0A6A6AMX5"/>
<evidence type="ECO:0000256" key="1">
    <source>
        <dbReference type="SAM" id="MobiDB-lite"/>
    </source>
</evidence>
<dbReference type="GeneID" id="54406931"/>
<feature type="region of interest" description="Disordered" evidence="1">
    <location>
        <begin position="81"/>
        <end position="118"/>
    </location>
</feature>